<gene>
    <name evidence="4" type="ORF">LZC95_21295</name>
</gene>
<sequence length="345" mass="37924">MRNRHPDSSVVDAQALPRIIRLSENLYGAAFTLMKLLPARFMLDRAAAEGRLKPGTTVIETTSGTLGLGLAMICCLRRYPLIIVSDPAIEPPLQRRLEELGARVEIVRTPAPTGGLQGARLARMAELQAEYPEHFWPSQYANPHNPAAYAPFAELVAESVGQVDCLLGTVGSGGSVFGTGAYLRHLFPKMKVVGIDTFGSVLFGQPDQKGRLLRGLGNSIMPKNVDHPQIDEAHWVSAAAGFAATRALHREHALYMGPTSGTAYLVARWWAKQHPDKKAVVIFPDEGYRYQDTVYNDAWLREKDLVLDALPQAPLVADDPRTATGHWASFAWNRRTLQQVLEQAA</sequence>
<name>A0ABZ2KLE6_9BACT</name>
<dbReference type="InterPro" id="IPR050214">
    <property type="entry name" value="Cys_Synth/Cystath_Beta-Synth"/>
</dbReference>
<comment type="cofactor">
    <cofactor evidence="1">
        <name>pyridoxal 5'-phosphate</name>
        <dbReference type="ChEBI" id="CHEBI:597326"/>
    </cofactor>
</comment>
<reference evidence="4 5" key="1">
    <citation type="submission" date="2021-12" db="EMBL/GenBank/DDBJ databases">
        <title>Discovery of the Pendulisporaceae a myxobacterial family with distinct sporulation behavior and unique specialized metabolism.</title>
        <authorList>
            <person name="Garcia R."/>
            <person name="Popoff A."/>
            <person name="Bader C.D."/>
            <person name="Loehr J."/>
            <person name="Walesch S."/>
            <person name="Walt C."/>
            <person name="Boldt J."/>
            <person name="Bunk B."/>
            <person name="Haeckl F.J.F.P.J."/>
            <person name="Gunesch A.P."/>
            <person name="Birkelbach J."/>
            <person name="Nuebel U."/>
            <person name="Pietschmann T."/>
            <person name="Bach T."/>
            <person name="Mueller R."/>
        </authorList>
    </citation>
    <scope>NUCLEOTIDE SEQUENCE [LARGE SCALE GENOMIC DNA]</scope>
    <source>
        <strain evidence="4 5">MSr12523</strain>
    </source>
</reference>
<dbReference type="EMBL" id="CP089982">
    <property type="protein sequence ID" value="WXA99344.1"/>
    <property type="molecule type" value="Genomic_DNA"/>
</dbReference>
<dbReference type="Proteomes" id="UP001379533">
    <property type="component" value="Chromosome"/>
</dbReference>
<keyword evidence="2" id="KW-0663">Pyridoxal phosphate</keyword>
<organism evidence="4 5">
    <name type="scientific">Pendulispora brunnea</name>
    <dbReference type="NCBI Taxonomy" id="2905690"/>
    <lineage>
        <taxon>Bacteria</taxon>
        <taxon>Pseudomonadati</taxon>
        <taxon>Myxococcota</taxon>
        <taxon>Myxococcia</taxon>
        <taxon>Myxococcales</taxon>
        <taxon>Sorangiineae</taxon>
        <taxon>Pendulisporaceae</taxon>
        <taxon>Pendulispora</taxon>
    </lineage>
</organism>
<evidence type="ECO:0000313" key="5">
    <source>
        <dbReference type="Proteomes" id="UP001379533"/>
    </source>
</evidence>
<dbReference type="SUPFAM" id="SSF53686">
    <property type="entry name" value="Tryptophan synthase beta subunit-like PLP-dependent enzymes"/>
    <property type="match status" value="1"/>
</dbReference>
<dbReference type="Pfam" id="PF00291">
    <property type="entry name" value="PALP"/>
    <property type="match status" value="1"/>
</dbReference>
<feature type="domain" description="Tryptophan synthase beta chain-like PALP" evidence="3">
    <location>
        <begin position="35"/>
        <end position="284"/>
    </location>
</feature>
<accession>A0ABZ2KLE6</accession>
<evidence type="ECO:0000313" key="4">
    <source>
        <dbReference type="EMBL" id="WXA99344.1"/>
    </source>
</evidence>
<dbReference type="InterPro" id="IPR036052">
    <property type="entry name" value="TrpB-like_PALP_sf"/>
</dbReference>
<protein>
    <submittedName>
        <fullName evidence="4">Cysteine synthase family protein</fullName>
    </submittedName>
</protein>
<dbReference type="InterPro" id="IPR001926">
    <property type="entry name" value="TrpB-like_PALP"/>
</dbReference>
<keyword evidence="5" id="KW-1185">Reference proteome</keyword>
<dbReference type="PANTHER" id="PTHR10314">
    <property type="entry name" value="CYSTATHIONINE BETA-SYNTHASE"/>
    <property type="match status" value="1"/>
</dbReference>
<evidence type="ECO:0000259" key="3">
    <source>
        <dbReference type="Pfam" id="PF00291"/>
    </source>
</evidence>
<dbReference type="Gene3D" id="3.40.50.1100">
    <property type="match status" value="2"/>
</dbReference>
<dbReference type="RefSeq" id="WP_394849978.1">
    <property type="nucleotide sequence ID" value="NZ_CP089982.1"/>
</dbReference>
<proteinExistence type="predicted"/>
<evidence type="ECO:0000256" key="2">
    <source>
        <dbReference type="ARBA" id="ARBA00022898"/>
    </source>
</evidence>
<dbReference type="CDD" id="cd01561">
    <property type="entry name" value="CBS_like"/>
    <property type="match status" value="1"/>
</dbReference>
<evidence type="ECO:0000256" key="1">
    <source>
        <dbReference type="ARBA" id="ARBA00001933"/>
    </source>
</evidence>